<dbReference type="AlphaFoldDB" id="A0A9W9GB78"/>
<name>A0A9W9GB78_9EURO</name>
<evidence type="ECO:0000256" key="1">
    <source>
        <dbReference type="SAM" id="MobiDB-lite"/>
    </source>
</evidence>
<reference evidence="2" key="2">
    <citation type="journal article" date="2023" name="IMA Fungus">
        <title>Comparative genomic study of the Penicillium genus elucidates a diverse pangenome and 15 lateral gene transfer events.</title>
        <authorList>
            <person name="Petersen C."/>
            <person name="Sorensen T."/>
            <person name="Nielsen M.R."/>
            <person name="Sondergaard T.E."/>
            <person name="Sorensen J.L."/>
            <person name="Fitzpatrick D.A."/>
            <person name="Frisvad J.C."/>
            <person name="Nielsen K.L."/>
        </authorList>
    </citation>
    <scope>NUCLEOTIDE SEQUENCE</scope>
    <source>
        <strain evidence="2">IBT 34128</strain>
    </source>
</reference>
<feature type="compositionally biased region" description="Low complexity" evidence="1">
    <location>
        <begin position="91"/>
        <end position="106"/>
    </location>
</feature>
<dbReference type="OrthoDB" id="4828117at2759"/>
<proteinExistence type="predicted"/>
<feature type="region of interest" description="Disordered" evidence="1">
    <location>
        <begin position="78"/>
        <end position="129"/>
    </location>
</feature>
<evidence type="ECO:0000313" key="3">
    <source>
        <dbReference type="Proteomes" id="UP001141434"/>
    </source>
</evidence>
<dbReference type="GeneID" id="81390803"/>
<accession>A0A9W9GB78</accession>
<sequence length="255" mass="27530">MKVETDRLLAAVLAASPTLKASPRYFPGASDEPHTSCKLTETRKLDYNSIAAMYGQGAKYNTVEHKFRGFRKLAEQLRAEAKDSGETANFSPAGPRAPRTPRGASAKSTPSTKGKKRAKGGDLPADDVPLKSPVLIVDDETDVSPIKPEIKEENDWIRNAIGIRIHTAELPADEPARKRQKSVITATDLPVELPTIESAAVSRRDSRSNGYVPPKIEVNVESQEIVDATAMATASKLDKAMTEAAIAEAILLDEA</sequence>
<keyword evidence="3" id="KW-1185">Reference proteome</keyword>
<dbReference type="Proteomes" id="UP001141434">
    <property type="component" value="Unassembled WGS sequence"/>
</dbReference>
<gene>
    <name evidence="2" type="ORF">NUU61_001053</name>
</gene>
<comment type="caution">
    <text evidence="2">The sequence shown here is derived from an EMBL/GenBank/DDBJ whole genome shotgun (WGS) entry which is preliminary data.</text>
</comment>
<dbReference type="RefSeq" id="XP_056516485.1">
    <property type="nucleotide sequence ID" value="XM_056651635.1"/>
</dbReference>
<organism evidence="2 3">
    <name type="scientific">Penicillium alfredii</name>
    <dbReference type="NCBI Taxonomy" id="1506179"/>
    <lineage>
        <taxon>Eukaryota</taxon>
        <taxon>Fungi</taxon>
        <taxon>Dikarya</taxon>
        <taxon>Ascomycota</taxon>
        <taxon>Pezizomycotina</taxon>
        <taxon>Eurotiomycetes</taxon>
        <taxon>Eurotiomycetidae</taxon>
        <taxon>Eurotiales</taxon>
        <taxon>Aspergillaceae</taxon>
        <taxon>Penicillium</taxon>
    </lineage>
</organism>
<dbReference type="EMBL" id="JAPMSZ010000001">
    <property type="protein sequence ID" value="KAJ5115294.1"/>
    <property type="molecule type" value="Genomic_DNA"/>
</dbReference>
<reference evidence="2" key="1">
    <citation type="submission" date="2022-11" db="EMBL/GenBank/DDBJ databases">
        <authorList>
            <person name="Petersen C."/>
        </authorList>
    </citation>
    <scope>NUCLEOTIDE SEQUENCE</scope>
    <source>
        <strain evidence="2">IBT 34128</strain>
    </source>
</reference>
<protein>
    <submittedName>
        <fullName evidence="2">Uncharacterized protein</fullName>
    </submittedName>
</protein>
<evidence type="ECO:0000313" key="2">
    <source>
        <dbReference type="EMBL" id="KAJ5115294.1"/>
    </source>
</evidence>